<name>C5MCV9_CANTT</name>
<dbReference type="STRING" id="294747.C5MCV9"/>
<feature type="region of interest" description="Disordered" evidence="1">
    <location>
        <begin position="453"/>
        <end position="472"/>
    </location>
</feature>
<dbReference type="OrthoDB" id="10250120at2759"/>
<organism evidence="2 3">
    <name type="scientific">Candida tropicalis (strain ATCC MYA-3404 / T1)</name>
    <name type="common">Yeast</name>
    <dbReference type="NCBI Taxonomy" id="294747"/>
    <lineage>
        <taxon>Eukaryota</taxon>
        <taxon>Fungi</taxon>
        <taxon>Dikarya</taxon>
        <taxon>Ascomycota</taxon>
        <taxon>Saccharomycotina</taxon>
        <taxon>Pichiomycetes</taxon>
        <taxon>Debaryomycetaceae</taxon>
        <taxon>Candida/Lodderomyces clade</taxon>
        <taxon>Candida</taxon>
    </lineage>
</organism>
<dbReference type="AlphaFoldDB" id="C5MCV9"/>
<dbReference type="HOGENOM" id="CLU_021165_3_0_1"/>
<reference evidence="2 3" key="1">
    <citation type="journal article" date="2009" name="Nature">
        <title>Evolution of pathogenicity and sexual reproduction in eight Candida genomes.</title>
        <authorList>
            <person name="Butler G."/>
            <person name="Rasmussen M.D."/>
            <person name="Lin M.F."/>
            <person name="Santos M.A."/>
            <person name="Sakthikumar S."/>
            <person name="Munro C.A."/>
            <person name="Rheinbay E."/>
            <person name="Grabherr M."/>
            <person name="Forche A."/>
            <person name="Reedy J.L."/>
            <person name="Agrafioti I."/>
            <person name="Arnaud M.B."/>
            <person name="Bates S."/>
            <person name="Brown A.J."/>
            <person name="Brunke S."/>
            <person name="Costanzo M.C."/>
            <person name="Fitzpatrick D.A."/>
            <person name="de Groot P.W."/>
            <person name="Harris D."/>
            <person name="Hoyer L.L."/>
            <person name="Hube B."/>
            <person name="Klis F.M."/>
            <person name="Kodira C."/>
            <person name="Lennard N."/>
            <person name="Logue M.E."/>
            <person name="Martin R."/>
            <person name="Neiman A.M."/>
            <person name="Nikolaou E."/>
            <person name="Quail M.A."/>
            <person name="Quinn J."/>
            <person name="Santos M.C."/>
            <person name="Schmitzberger F.F."/>
            <person name="Sherlock G."/>
            <person name="Shah P."/>
            <person name="Silverstein K.A."/>
            <person name="Skrzypek M.S."/>
            <person name="Soll D."/>
            <person name="Staggs R."/>
            <person name="Stansfield I."/>
            <person name="Stumpf M.P."/>
            <person name="Sudbery P.E."/>
            <person name="Srikantha T."/>
            <person name="Zeng Q."/>
            <person name="Berman J."/>
            <person name="Berriman M."/>
            <person name="Heitman J."/>
            <person name="Gow N.A."/>
            <person name="Lorenz M.C."/>
            <person name="Birren B.W."/>
            <person name="Kellis M."/>
            <person name="Cuomo C.A."/>
        </authorList>
    </citation>
    <scope>NUCLEOTIDE SEQUENCE [LARGE SCALE GENOMIC DNA]</scope>
    <source>
        <strain evidence="3">ATCC MYA-3404 / T1</strain>
    </source>
</reference>
<proteinExistence type="predicted"/>
<accession>C5MCV9</accession>
<keyword evidence="3" id="KW-1185">Reference proteome</keyword>
<dbReference type="VEuPathDB" id="FungiDB:CTRG_04060"/>
<dbReference type="Proteomes" id="UP000002037">
    <property type="component" value="Unassembled WGS sequence"/>
</dbReference>
<evidence type="ECO:0000256" key="1">
    <source>
        <dbReference type="SAM" id="MobiDB-lite"/>
    </source>
</evidence>
<dbReference type="InterPro" id="IPR005024">
    <property type="entry name" value="Snf7_fam"/>
</dbReference>
<protein>
    <submittedName>
        <fullName evidence="2">Uncharacterized protein</fullName>
    </submittedName>
</protein>
<dbReference type="GO" id="GO:0007034">
    <property type="term" value="P:vacuolar transport"/>
    <property type="evidence" value="ECO:0007669"/>
    <property type="project" value="InterPro"/>
</dbReference>
<dbReference type="EMBL" id="GG692399">
    <property type="protein sequence ID" value="EER32389.1"/>
    <property type="molecule type" value="Genomic_DNA"/>
</dbReference>
<evidence type="ECO:0000313" key="2">
    <source>
        <dbReference type="EMBL" id="EER32389.1"/>
    </source>
</evidence>
<dbReference type="Pfam" id="PF03357">
    <property type="entry name" value="Snf7"/>
    <property type="match status" value="1"/>
</dbReference>
<dbReference type="KEGG" id="ctp:CTRG_04060"/>
<evidence type="ECO:0000313" key="3">
    <source>
        <dbReference type="Proteomes" id="UP000002037"/>
    </source>
</evidence>
<dbReference type="eggNOG" id="KOG2911">
    <property type="taxonomic scope" value="Eukaryota"/>
</dbReference>
<dbReference type="GeneID" id="8297038"/>
<dbReference type="RefSeq" id="XP_002549763.1">
    <property type="nucleotide sequence ID" value="XM_002549717.1"/>
</dbReference>
<sequence length="472" mass="54126">MTNSNDIDEEHEHEDFEKFIRTVPDFKQSRLSSLYSNFEHNKTLNQIGYEANINAWKSLLIKLTTSKSILPKSIISLDTTGLNDFLTIPIYGYPQNLGNILNELIHTKVFIPNSVYQSSKGSYFDIMNNNSGNSILDYLSVKSWVKWSVDAIIGQNYSIVNKNGSLKNDRLIYWNSLVKYGDEVLNYITQDIIKKEGNAYSSKLFSNSSLLEKLIHKFPYLTSIDFGILLLYWSRDKSACSIKKLKDSEIVYIKFDSGLELTTDDIGIINIQSTLSQLNNRINQLETQISQINPKTVLDLPSKSDQLRKLKQLKLQKLSLVKSLETSNKLWDELNTILIKINDSNLNHEVYQQLVSSSRILKNLNDKVSLEDIDYVKLDIDEAIAQEDEISQALGVGHGVEEYDDDEIETELQNMTNEMKKQETTKEKQSKEGIQEQNEIDKDLLTKLDNLKVSDIEDNSKRQEESKQLVPN</sequence>
<gene>
    <name evidence="2" type="ORF">CTRG_04060</name>
</gene>
<feature type="region of interest" description="Disordered" evidence="1">
    <location>
        <begin position="419"/>
        <end position="441"/>
    </location>
</feature>